<dbReference type="InterPro" id="IPR018062">
    <property type="entry name" value="HTH_AraC-typ_CS"/>
</dbReference>
<evidence type="ECO:0000256" key="3">
    <source>
        <dbReference type="ARBA" id="ARBA00023163"/>
    </source>
</evidence>
<evidence type="ECO:0000256" key="2">
    <source>
        <dbReference type="ARBA" id="ARBA00023125"/>
    </source>
</evidence>
<dbReference type="InterPro" id="IPR018060">
    <property type="entry name" value="HTH_AraC"/>
</dbReference>
<sequence>MECWNPYLDTQFRFDRPGALARAGVFDPTARRVMGSAIGHYRARTVRAHVQYFDCNLQFPEPLRIHKVLPDSLCIVQVLDGQWRHRVDGQLNHYTPGAPHALGLSETMEAVDQLPAGSHACLSGLRIAGHYLRELAEEDSSLQPLLGLLDDGMCFSEFQRCQALGNLLRRLYQSPYQGALERLHQESLSLAVLVELAAHLQGQRPGPPPTVRGRLDLAHEARRLLDAQLIEPPGSQALAQQLGVGETTLRRAFAQVFGQSMLQYLRQQRMELARTLLRQGKWQVAQIAYRLGYANPANFNHAYKAHFGHPPGVERGKP</sequence>
<dbReference type="RefSeq" id="WP_152897592.1">
    <property type="nucleotide sequence ID" value="NZ_WHUV01000002.1"/>
</dbReference>
<dbReference type="Gene3D" id="1.10.10.60">
    <property type="entry name" value="Homeodomain-like"/>
    <property type="match status" value="1"/>
</dbReference>
<dbReference type="EMBL" id="WHUV01000002">
    <property type="protein sequence ID" value="MQA53919.1"/>
    <property type="molecule type" value="Genomic_DNA"/>
</dbReference>
<keyword evidence="3" id="KW-0804">Transcription</keyword>
<evidence type="ECO:0000259" key="4">
    <source>
        <dbReference type="PROSITE" id="PS01124"/>
    </source>
</evidence>
<dbReference type="InterPro" id="IPR009057">
    <property type="entry name" value="Homeodomain-like_sf"/>
</dbReference>
<organism evidence="5 6">
    <name type="scientific">Pseudomonas piscis</name>
    <dbReference type="NCBI Taxonomy" id="2614538"/>
    <lineage>
        <taxon>Bacteria</taxon>
        <taxon>Pseudomonadati</taxon>
        <taxon>Pseudomonadota</taxon>
        <taxon>Gammaproteobacteria</taxon>
        <taxon>Pseudomonadales</taxon>
        <taxon>Pseudomonadaceae</taxon>
        <taxon>Pseudomonas</taxon>
    </lineage>
</organism>
<evidence type="ECO:0000313" key="5">
    <source>
        <dbReference type="EMBL" id="MQA53919.1"/>
    </source>
</evidence>
<accession>A0A7X1PKL8</accession>
<dbReference type="SUPFAM" id="SSF46689">
    <property type="entry name" value="Homeodomain-like"/>
    <property type="match status" value="2"/>
</dbReference>
<protein>
    <submittedName>
        <fullName evidence="5">Helix-turn-helix domain-containing protein</fullName>
    </submittedName>
</protein>
<dbReference type="Proteomes" id="UP000486534">
    <property type="component" value="Unassembled WGS sequence"/>
</dbReference>
<dbReference type="PANTHER" id="PTHR47893">
    <property type="entry name" value="REGULATORY PROTEIN PCHR"/>
    <property type="match status" value="1"/>
</dbReference>
<dbReference type="Pfam" id="PF12833">
    <property type="entry name" value="HTH_18"/>
    <property type="match status" value="1"/>
</dbReference>
<dbReference type="GO" id="GO:0043565">
    <property type="term" value="F:sequence-specific DNA binding"/>
    <property type="evidence" value="ECO:0007669"/>
    <property type="project" value="InterPro"/>
</dbReference>
<keyword evidence="2" id="KW-0238">DNA-binding</keyword>
<reference evidence="5 6" key="1">
    <citation type="submission" date="2019-10" db="EMBL/GenBank/DDBJ databases">
        <title>Pseudomonas dajingensis sp. nov., isolated from the profound head ulcers of farmed Murray cod (Maccullochella peelii peelii).</title>
        <authorList>
            <person name="Liu Y."/>
        </authorList>
    </citation>
    <scope>NUCLEOTIDE SEQUENCE [LARGE SCALE GENOMIC DNA]</scope>
    <source>
        <strain evidence="5 6">MC042</strain>
    </source>
</reference>
<dbReference type="PROSITE" id="PS00041">
    <property type="entry name" value="HTH_ARAC_FAMILY_1"/>
    <property type="match status" value="1"/>
</dbReference>
<comment type="caution">
    <text evidence="5">The sequence shown here is derived from an EMBL/GenBank/DDBJ whole genome shotgun (WGS) entry which is preliminary data.</text>
</comment>
<evidence type="ECO:0000256" key="1">
    <source>
        <dbReference type="ARBA" id="ARBA00023015"/>
    </source>
</evidence>
<evidence type="ECO:0000313" key="6">
    <source>
        <dbReference type="Proteomes" id="UP000486534"/>
    </source>
</evidence>
<dbReference type="PROSITE" id="PS01124">
    <property type="entry name" value="HTH_ARAC_FAMILY_2"/>
    <property type="match status" value="1"/>
</dbReference>
<name>A0A7X1PKL8_9PSED</name>
<dbReference type="GO" id="GO:0009893">
    <property type="term" value="P:positive regulation of metabolic process"/>
    <property type="evidence" value="ECO:0007669"/>
    <property type="project" value="UniProtKB-ARBA"/>
</dbReference>
<dbReference type="PANTHER" id="PTHR47893:SF1">
    <property type="entry name" value="REGULATORY PROTEIN PCHR"/>
    <property type="match status" value="1"/>
</dbReference>
<keyword evidence="1" id="KW-0805">Transcription regulation</keyword>
<dbReference type="SMART" id="SM00342">
    <property type="entry name" value="HTH_ARAC"/>
    <property type="match status" value="1"/>
</dbReference>
<proteinExistence type="predicted"/>
<gene>
    <name evidence="5" type="ORF">GDH07_11405</name>
</gene>
<dbReference type="AlphaFoldDB" id="A0A7X1PKL8"/>
<feature type="domain" description="HTH araC/xylS-type" evidence="4">
    <location>
        <begin position="219"/>
        <end position="317"/>
    </location>
</feature>
<dbReference type="InterPro" id="IPR053142">
    <property type="entry name" value="PchR_regulatory_protein"/>
</dbReference>
<dbReference type="GO" id="GO:0003700">
    <property type="term" value="F:DNA-binding transcription factor activity"/>
    <property type="evidence" value="ECO:0007669"/>
    <property type="project" value="InterPro"/>
</dbReference>